<keyword evidence="1" id="KW-0472">Membrane</keyword>
<dbReference type="SUPFAM" id="SSF53474">
    <property type="entry name" value="alpha/beta-Hydrolases"/>
    <property type="match status" value="1"/>
</dbReference>
<evidence type="ECO:0000313" key="2">
    <source>
        <dbReference type="EMBL" id="KAG9355117.1"/>
    </source>
</evidence>
<dbReference type="Gene3D" id="3.40.50.1820">
    <property type="entry name" value="alpha/beta hydrolase"/>
    <property type="match status" value="1"/>
</dbReference>
<feature type="transmembrane region" description="Helical" evidence="1">
    <location>
        <begin position="12"/>
        <end position="32"/>
    </location>
</feature>
<dbReference type="AlphaFoldDB" id="A0A8T2PUK4"/>
<name>A0A8T2PUK4_9TELE</name>
<dbReference type="OrthoDB" id="433474at2759"/>
<gene>
    <name evidence="2" type="ORF">JZ751_001830</name>
</gene>
<keyword evidence="1" id="KW-0812">Transmembrane</keyword>
<evidence type="ECO:0000313" key="3">
    <source>
        <dbReference type="Proteomes" id="UP000824540"/>
    </source>
</evidence>
<protein>
    <submittedName>
        <fullName evidence="2">Uncharacterized protein</fullName>
    </submittedName>
</protein>
<dbReference type="Proteomes" id="UP000824540">
    <property type="component" value="Unassembled WGS sequence"/>
</dbReference>
<keyword evidence="3" id="KW-1185">Reference proteome</keyword>
<accession>A0A8T2PUK4</accession>
<dbReference type="InterPro" id="IPR029058">
    <property type="entry name" value="AB_hydrolase_fold"/>
</dbReference>
<dbReference type="EMBL" id="JAFBMS010000002">
    <property type="protein sequence ID" value="KAG9355117.1"/>
    <property type="molecule type" value="Genomic_DNA"/>
</dbReference>
<sequence length="107" mass="11717">MDLKYQVLLPVATGALLFGIPYSISLVAQWMYGWPHKAGYKKYIEAGIAYGRRNNKLDLYYCSNTDQSGGDPTPVVLFVYGGAWGSGGRAIYCLLASQMAKELNAVV</sequence>
<comment type="caution">
    <text evidence="2">The sequence shown here is derived from an EMBL/GenBank/DDBJ whole genome shotgun (WGS) entry which is preliminary data.</text>
</comment>
<evidence type="ECO:0000256" key="1">
    <source>
        <dbReference type="SAM" id="Phobius"/>
    </source>
</evidence>
<reference evidence="2" key="1">
    <citation type="thesis" date="2021" institute="BYU ScholarsArchive" country="Provo, UT, USA">
        <title>Applications of and Algorithms for Genome Assembly and Genomic Analyses with an Emphasis on Marine Teleosts.</title>
        <authorList>
            <person name="Pickett B.D."/>
        </authorList>
    </citation>
    <scope>NUCLEOTIDE SEQUENCE</scope>
    <source>
        <strain evidence="2">HI-2016</strain>
    </source>
</reference>
<keyword evidence="1" id="KW-1133">Transmembrane helix</keyword>
<proteinExistence type="predicted"/>
<feature type="non-terminal residue" evidence="2">
    <location>
        <position position="107"/>
    </location>
</feature>
<organism evidence="2 3">
    <name type="scientific">Albula glossodonta</name>
    <name type="common">roundjaw bonefish</name>
    <dbReference type="NCBI Taxonomy" id="121402"/>
    <lineage>
        <taxon>Eukaryota</taxon>
        <taxon>Metazoa</taxon>
        <taxon>Chordata</taxon>
        <taxon>Craniata</taxon>
        <taxon>Vertebrata</taxon>
        <taxon>Euteleostomi</taxon>
        <taxon>Actinopterygii</taxon>
        <taxon>Neopterygii</taxon>
        <taxon>Teleostei</taxon>
        <taxon>Albuliformes</taxon>
        <taxon>Albulidae</taxon>
        <taxon>Albula</taxon>
    </lineage>
</organism>